<feature type="region of interest" description="Disordered" evidence="8">
    <location>
        <begin position="373"/>
        <end position="397"/>
    </location>
</feature>
<dbReference type="GO" id="GO:0004843">
    <property type="term" value="F:cysteine-type deubiquitinase activity"/>
    <property type="evidence" value="ECO:0007669"/>
    <property type="project" value="UniProtKB-EC"/>
</dbReference>
<feature type="domain" description="USP" evidence="10">
    <location>
        <begin position="47"/>
        <end position="502"/>
    </location>
</feature>
<evidence type="ECO:0000256" key="2">
    <source>
        <dbReference type="ARBA" id="ARBA00009085"/>
    </source>
</evidence>
<dbReference type="InterPro" id="IPR001394">
    <property type="entry name" value="Peptidase_C19_UCH"/>
</dbReference>
<evidence type="ECO:0000256" key="7">
    <source>
        <dbReference type="ARBA" id="ARBA00022807"/>
    </source>
</evidence>
<dbReference type="PROSITE" id="PS50235">
    <property type="entry name" value="USP_3"/>
    <property type="match status" value="1"/>
</dbReference>
<proteinExistence type="inferred from homology"/>
<dbReference type="InterPro" id="IPR050164">
    <property type="entry name" value="Peptidase_C19"/>
</dbReference>
<comment type="catalytic activity">
    <reaction evidence="1">
        <text>Thiol-dependent hydrolysis of ester, thioester, amide, peptide and isopeptide bonds formed by the C-terminal Gly of ubiquitin (a 76-residue protein attached to proteins as an intracellular targeting signal).</text>
        <dbReference type="EC" id="3.4.19.12"/>
    </reaction>
</comment>
<keyword evidence="9" id="KW-0472">Membrane</keyword>
<dbReference type="Gene3D" id="3.90.70.10">
    <property type="entry name" value="Cysteine proteinases"/>
    <property type="match status" value="1"/>
</dbReference>
<dbReference type="GO" id="GO:0016579">
    <property type="term" value="P:protein deubiquitination"/>
    <property type="evidence" value="ECO:0007669"/>
    <property type="project" value="InterPro"/>
</dbReference>
<name>A0A8I6RDQ2_CIMLE</name>
<dbReference type="AlphaFoldDB" id="A0A8I6RDQ2"/>
<dbReference type="GO" id="GO:0005634">
    <property type="term" value="C:nucleus"/>
    <property type="evidence" value="ECO:0007669"/>
    <property type="project" value="TreeGrafter"/>
</dbReference>
<evidence type="ECO:0000256" key="8">
    <source>
        <dbReference type="SAM" id="MobiDB-lite"/>
    </source>
</evidence>
<dbReference type="OrthoDB" id="2248014at2759"/>
<organism evidence="11 12">
    <name type="scientific">Cimex lectularius</name>
    <name type="common">Bed bug</name>
    <name type="synonym">Acanthia lectularia</name>
    <dbReference type="NCBI Taxonomy" id="79782"/>
    <lineage>
        <taxon>Eukaryota</taxon>
        <taxon>Metazoa</taxon>
        <taxon>Ecdysozoa</taxon>
        <taxon>Arthropoda</taxon>
        <taxon>Hexapoda</taxon>
        <taxon>Insecta</taxon>
        <taxon>Pterygota</taxon>
        <taxon>Neoptera</taxon>
        <taxon>Paraneoptera</taxon>
        <taxon>Hemiptera</taxon>
        <taxon>Heteroptera</taxon>
        <taxon>Panheteroptera</taxon>
        <taxon>Cimicomorpha</taxon>
        <taxon>Cimicidae</taxon>
        <taxon>Cimex</taxon>
    </lineage>
</organism>
<evidence type="ECO:0000256" key="1">
    <source>
        <dbReference type="ARBA" id="ARBA00000707"/>
    </source>
</evidence>
<dbReference type="CTD" id="84749"/>
<evidence type="ECO:0000256" key="3">
    <source>
        <dbReference type="ARBA" id="ARBA00012759"/>
    </source>
</evidence>
<protein>
    <recommendedName>
        <fullName evidence="3">ubiquitinyl hydrolase 1</fullName>
        <ecNumber evidence="3">3.4.19.12</ecNumber>
    </recommendedName>
</protein>
<comment type="similarity">
    <text evidence="2">Belongs to the peptidase C19 family.</text>
</comment>
<dbReference type="Pfam" id="PF00443">
    <property type="entry name" value="UCH"/>
    <property type="match status" value="1"/>
</dbReference>
<keyword evidence="4" id="KW-0645">Protease</keyword>
<evidence type="ECO:0000313" key="12">
    <source>
        <dbReference type="Proteomes" id="UP000494040"/>
    </source>
</evidence>
<dbReference type="PANTHER" id="PTHR24006:SF888">
    <property type="entry name" value="UBIQUITIN CARBOXYL-TERMINAL HYDROLASE 30"/>
    <property type="match status" value="1"/>
</dbReference>
<dbReference type="GeneID" id="106663712"/>
<evidence type="ECO:0000256" key="6">
    <source>
        <dbReference type="ARBA" id="ARBA00022801"/>
    </source>
</evidence>
<keyword evidence="7" id="KW-0788">Thiol protease</keyword>
<dbReference type="GO" id="GO:0006508">
    <property type="term" value="P:proteolysis"/>
    <property type="evidence" value="ECO:0007669"/>
    <property type="project" value="UniProtKB-KW"/>
</dbReference>
<keyword evidence="9" id="KW-0812">Transmembrane</keyword>
<keyword evidence="12" id="KW-1185">Reference proteome</keyword>
<dbReference type="OMA" id="CEREGND"/>
<dbReference type="EC" id="3.4.19.12" evidence="3"/>
<evidence type="ECO:0000256" key="9">
    <source>
        <dbReference type="SAM" id="Phobius"/>
    </source>
</evidence>
<dbReference type="InterPro" id="IPR018200">
    <property type="entry name" value="USP_CS"/>
</dbReference>
<evidence type="ECO:0000259" key="10">
    <source>
        <dbReference type="PROSITE" id="PS50235"/>
    </source>
</evidence>
<dbReference type="PANTHER" id="PTHR24006">
    <property type="entry name" value="UBIQUITIN CARBOXYL-TERMINAL HYDROLASE"/>
    <property type="match status" value="1"/>
</dbReference>
<keyword evidence="5" id="KW-0833">Ubl conjugation pathway</keyword>
<keyword evidence="9" id="KW-1133">Transmembrane helix</keyword>
<dbReference type="KEGG" id="clec:106663712"/>
<evidence type="ECO:0000256" key="5">
    <source>
        <dbReference type="ARBA" id="ARBA00022786"/>
    </source>
</evidence>
<dbReference type="PROSITE" id="PS00973">
    <property type="entry name" value="USP_2"/>
    <property type="match status" value="1"/>
</dbReference>
<dbReference type="EnsemblMetazoa" id="XM_014388767.2">
    <property type="protein sequence ID" value="XP_014244253.1"/>
    <property type="gene ID" value="LOC106663712"/>
</dbReference>
<accession>A0A8I6RDQ2</accession>
<evidence type="ECO:0000313" key="11">
    <source>
        <dbReference type="EnsemblMetazoa" id="XP_014244253.1"/>
    </source>
</evidence>
<keyword evidence="6" id="KW-0378">Hydrolase</keyword>
<dbReference type="InterPro" id="IPR038765">
    <property type="entry name" value="Papain-like_cys_pep_sf"/>
</dbReference>
<reference evidence="11" key="1">
    <citation type="submission" date="2022-01" db="UniProtKB">
        <authorList>
            <consortium name="EnsemblMetazoa"/>
        </authorList>
    </citation>
    <scope>IDENTIFICATION</scope>
</reference>
<dbReference type="Proteomes" id="UP000494040">
    <property type="component" value="Unassembled WGS sequence"/>
</dbReference>
<evidence type="ECO:0000256" key="4">
    <source>
        <dbReference type="ARBA" id="ARBA00022670"/>
    </source>
</evidence>
<dbReference type="CDD" id="cd02662">
    <property type="entry name" value="Peptidase_C19F"/>
    <property type="match status" value="1"/>
</dbReference>
<dbReference type="SUPFAM" id="SSF54001">
    <property type="entry name" value="Cysteine proteinases"/>
    <property type="match status" value="1"/>
</dbReference>
<dbReference type="RefSeq" id="XP_014244253.1">
    <property type="nucleotide sequence ID" value="XM_014388767.2"/>
</dbReference>
<feature type="transmembrane region" description="Helical" evidence="9">
    <location>
        <begin position="14"/>
        <end position="32"/>
    </location>
</feature>
<dbReference type="InterPro" id="IPR028889">
    <property type="entry name" value="USP"/>
</dbReference>
<dbReference type="GO" id="GO:0005829">
    <property type="term" value="C:cytosol"/>
    <property type="evidence" value="ECO:0007669"/>
    <property type="project" value="TreeGrafter"/>
</dbReference>
<sequence length="506" mass="56833">MSLPDDIQMDKDNILLFGLTACALGLSLFILLGPKLGRRNASNCALVGLQNLGLTCFLNSLLQALASCPSFIYWLQSEEGNGSVSKSLSSILRLLCYERQPDIEEVFSPNDLIYNLRDKVWPVFPQEQDPHELFLHILTAIEEEEQKAKPERVDSLLDALGSPETEEDTFSQVSSHGDVPRFKRLRSMQTDKPKVTPSPFRGYLASQLSCTTCTNKSAVVYDKFDTLSLALPARNEVFKLQHLLDNFVSAEIVEGFACDHCNKGRSAEHSPILSLASKAIKIGKLPKCLCFHISRTYMDSNGYMYKRENYVDFPEYLSMGHYTHTSSMLKEKKFRKVRTPSSVNSPLFYKGGQSSSVSANLDSEPTLTKYKALASPDQSNNSISEEEEYGTPVSSQGSGLNISLPNNNNTLFSHSSLFLDKRLFGGPYYRLKAVVEHRGNVDTGHFVTYRRGPLQTEIRHRSSELLNQSESRWYFTSDEIVKNSSLADALSAHAYLLFYEKCEKIN</sequence>